<dbReference type="PANTHER" id="PTHR21310:SF42">
    <property type="entry name" value="BIFUNCTIONAL AAC_APH"/>
    <property type="match status" value="1"/>
</dbReference>
<dbReference type="Proteomes" id="UP000649179">
    <property type="component" value="Unassembled WGS sequence"/>
</dbReference>
<dbReference type="Gene3D" id="3.90.1200.10">
    <property type="match status" value="1"/>
</dbReference>
<organism evidence="3 4">
    <name type="scientific">Marmoricola endophyticus</name>
    <dbReference type="NCBI Taxonomy" id="2040280"/>
    <lineage>
        <taxon>Bacteria</taxon>
        <taxon>Bacillati</taxon>
        <taxon>Actinomycetota</taxon>
        <taxon>Actinomycetes</taxon>
        <taxon>Propionibacteriales</taxon>
        <taxon>Nocardioidaceae</taxon>
        <taxon>Marmoricola</taxon>
    </lineage>
</organism>
<dbReference type="CDD" id="cd05155">
    <property type="entry name" value="APH_ChoK_like_1"/>
    <property type="match status" value="1"/>
</dbReference>
<name>A0A917F7S2_9ACTN</name>
<dbReference type="SUPFAM" id="SSF56112">
    <property type="entry name" value="Protein kinase-like (PK-like)"/>
    <property type="match status" value="1"/>
</dbReference>
<evidence type="ECO:0000259" key="2">
    <source>
        <dbReference type="Pfam" id="PF01636"/>
    </source>
</evidence>
<keyword evidence="1" id="KW-0812">Transmembrane</keyword>
<protein>
    <submittedName>
        <fullName evidence="3">Phosphotransferase</fullName>
    </submittedName>
</protein>
<reference evidence="3" key="2">
    <citation type="submission" date="2020-09" db="EMBL/GenBank/DDBJ databases">
        <authorList>
            <person name="Sun Q."/>
            <person name="Zhou Y."/>
        </authorList>
    </citation>
    <scope>NUCLEOTIDE SEQUENCE</scope>
    <source>
        <strain evidence="3">CGMCC 1.16067</strain>
    </source>
</reference>
<dbReference type="InterPro" id="IPR011009">
    <property type="entry name" value="Kinase-like_dom_sf"/>
</dbReference>
<evidence type="ECO:0000256" key="1">
    <source>
        <dbReference type="SAM" id="Phobius"/>
    </source>
</evidence>
<dbReference type="InterPro" id="IPR002575">
    <property type="entry name" value="Aminoglycoside_PTrfase"/>
</dbReference>
<feature type="transmembrane region" description="Helical" evidence="1">
    <location>
        <begin position="264"/>
        <end position="283"/>
    </location>
</feature>
<dbReference type="RefSeq" id="WP_188780749.1">
    <property type="nucleotide sequence ID" value="NZ_BMKQ01000001.1"/>
</dbReference>
<reference evidence="3" key="1">
    <citation type="journal article" date="2014" name="Int. J. Syst. Evol. Microbiol.">
        <title>Complete genome sequence of Corynebacterium casei LMG S-19264T (=DSM 44701T), isolated from a smear-ripened cheese.</title>
        <authorList>
            <consortium name="US DOE Joint Genome Institute (JGI-PGF)"/>
            <person name="Walter F."/>
            <person name="Albersmeier A."/>
            <person name="Kalinowski J."/>
            <person name="Ruckert C."/>
        </authorList>
    </citation>
    <scope>NUCLEOTIDE SEQUENCE</scope>
    <source>
        <strain evidence="3">CGMCC 1.16067</strain>
    </source>
</reference>
<dbReference type="Gene3D" id="3.30.200.20">
    <property type="entry name" value="Phosphorylase Kinase, domain 1"/>
    <property type="match status" value="1"/>
</dbReference>
<dbReference type="Pfam" id="PF01636">
    <property type="entry name" value="APH"/>
    <property type="match status" value="1"/>
</dbReference>
<accession>A0A917F7S2</accession>
<keyword evidence="1" id="KW-1133">Transmembrane helix</keyword>
<proteinExistence type="predicted"/>
<evidence type="ECO:0000313" key="3">
    <source>
        <dbReference type="EMBL" id="GGF56326.1"/>
    </source>
</evidence>
<dbReference type="EMBL" id="BMKQ01000001">
    <property type="protein sequence ID" value="GGF56326.1"/>
    <property type="molecule type" value="Genomic_DNA"/>
</dbReference>
<gene>
    <name evidence="3" type="ORF">GCM10011519_32860</name>
</gene>
<dbReference type="InterPro" id="IPR051678">
    <property type="entry name" value="AGP_Transferase"/>
</dbReference>
<keyword evidence="1" id="KW-0472">Membrane</keyword>
<evidence type="ECO:0000313" key="4">
    <source>
        <dbReference type="Proteomes" id="UP000649179"/>
    </source>
</evidence>
<comment type="caution">
    <text evidence="3">The sequence shown here is derived from an EMBL/GenBank/DDBJ whole genome shotgun (WGS) entry which is preliminary data.</text>
</comment>
<sequence length="305" mass="33007">MTRLHADELAIDAALVRRLLARSLPTYADLPVRPLLASGSTNALFRLGDELLVRLPRQPGGTAAIEAEARWLPVVAPALSVATPEVVAVGEPAYGYREKWSVTTWLDGTTPPASPVTDTDSLADDLARFVAQLRDAAVPDAAREDPAVSSYRAGPLQAVDVDLREAAELCRAIPDLDLDLDRVLVVWESALAAAPPAHSAVRWLHGDLFTENLLVHNGRLAGVLDFGGLAVGDPTVDLVVGWEALDPQGRAAFRRHLRVDDATWLRGMAWALLVAVLTFPYYWQSMPMRCAARASMARSVLREAS</sequence>
<dbReference type="AlphaFoldDB" id="A0A917F7S2"/>
<feature type="domain" description="Aminoglycoside phosphotransferase" evidence="2">
    <location>
        <begin position="36"/>
        <end position="264"/>
    </location>
</feature>
<keyword evidence="4" id="KW-1185">Reference proteome</keyword>
<dbReference type="PANTHER" id="PTHR21310">
    <property type="entry name" value="AMINOGLYCOSIDE PHOSPHOTRANSFERASE-RELATED-RELATED"/>
    <property type="match status" value="1"/>
</dbReference>